<keyword evidence="3" id="KW-0804">Transcription</keyword>
<accession>A0A1G7K6U7</accession>
<keyword evidence="2" id="KW-0238">DNA-binding</keyword>
<evidence type="ECO:0000256" key="2">
    <source>
        <dbReference type="ARBA" id="ARBA00023125"/>
    </source>
</evidence>
<evidence type="ECO:0000256" key="3">
    <source>
        <dbReference type="ARBA" id="ARBA00023163"/>
    </source>
</evidence>
<feature type="domain" description="HTH araC/xylS-type" evidence="4">
    <location>
        <begin position="202"/>
        <end position="281"/>
    </location>
</feature>
<name>A0A1G7K6U7_9RHOB</name>
<dbReference type="PANTHER" id="PTHR43280">
    <property type="entry name" value="ARAC-FAMILY TRANSCRIPTIONAL REGULATOR"/>
    <property type="match status" value="1"/>
</dbReference>
<proteinExistence type="predicted"/>
<dbReference type="InterPro" id="IPR011051">
    <property type="entry name" value="RmlC_Cupin_sf"/>
</dbReference>
<dbReference type="GO" id="GO:0003700">
    <property type="term" value="F:DNA-binding transcription factor activity"/>
    <property type="evidence" value="ECO:0007669"/>
    <property type="project" value="InterPro"/>
</dbReference>
<dbReference type="Pfam" id="PF14525">
    <property type="entry name" value="AraC_binding_2"/>
    <property type="match status" value="1"/>
</dbReference>
<dbReference type="PROSITE" id="PS01124">
    <property type="entry name" value="HTH_ARAC_FAMILY_2"/>
    <property type="match status" value="1"/>
</dbReference>
<dbReference type="PRINTS" id="PR00032">
    <property type="entry name" value="HTHARAC"/>
</dbReference>
<dbReference type="SUPFAM" id="SSF51182">
    <property type="entry name" value="RmlC-like cupins"/>
    <property type="match status" value="1"/>
</dbReference>
<dbReference type="Proteomes" id="UP000182284">
    <property type="component" value="Unassembled WGS sequence"/>
</dbReference>
<dbReference type="InterPro" id="IPR018062">
    <property type="entry name" value="HTH_AraC-typ_CS"/>
</dbReference>
<evidence type="ECO:0000313" key="6">
    <source>
        <dbReference type="Proteomes" id="UP000182284"/>
    </source>
</evidence>
<dbReference type="SUPFAM" id="SSF46689">
    <property type="entry name" value="Homeodomain-like"/>
    <property type="match status" value="1"/>
</dbReference>
<evidence type="ECO:0000313" key="5">
    <source>
        <dbReference type="EMBL" id="SDF32953.1"/>
    </source>
</evidence>
<dbReference type="AlphaFoldDB" id="A0A1G7K6U7"/>
<organism evidence="5 6">
    <name type="scientific">Celeribacter baekdonensis</name>
    <dbReference type="NCBI Taxonomy" id="875171"/>
    <lineage>
        <taxon>Bacteria</taxon>
        <taxon>Pseudomonadati</taxon>
        <taxon>Pseudomonadota</taxon>
        <taxon>Alphaproteobacteria</taxon>
        <taxon>Rhodobacterales</taxon>
        <taxon>Roseobacteraceae</taxon>
        <taxon>Celeribacter</taxon>
    </lineage>
</organism>
<evidence type="ECO:0000259" key="4">
    <source>
        <dbReference type="PROSITE" id="PS01124"/>
    </source>
</evidence>
<dbReference type="InterPro" id="IPR014710">
    <property type="entry name" value="RmlC-like_jellyroll"/>
</dbReference>
<dbReference type="SMART" id="SM00342">
    <property type="entry name" value="HTH_ARAC"/>
    <property type="match status" value="1"/>
</dbReference>
<dbReference type="OrthoDB" id="252470at2"/>
<dbReference type="Gene3D" id="2.60.120.10">
    <property type="entry name" value="Jelly Rolls"/>
    <property type="match status" value="1"/>
</dbReference>
<dbReference type="Pfam" id="PF12833">
    <property type="entry name" value="HTH_18"/>
    <property type="match status" value="1"/>
</dbReference>
<keyword evidence="1" id="KW-0805">Transcription regulation</keyword>
<evidence type="ECO:0000256" key="1">
    <source>
        <dbReference type="ARBA" id="ARBA00023015"/>
    </source>
</evidence>
<dbReference type="GO" id="GO:0043565">
    <property type="term" value="F:sequence-specific DNA binding"/>
    <property type="evidence" value="ECO:0007669"/>
    <property type="project" value="InterPro"/>
</dbReference>
<dbReference type="InterPro" id="IPR018060">
    <property type="entry name" value="HTH_AraC"/>
</dbReference>
<dbReference type="InterPro" id="IPR035418">
    <property type="entry name" value="AraC-bd_2"/>
</dbReference>
<reference evidence="5 6" key="1">
    <citation type="submission" date="2016-10" db="EMBL/GenBank/DDBJ databases">
        <authorList>
            <person name="de Groot N.N."/>
        </authorList>
    </citation>
    <scope>NUCLEOTIDE SEQUENCE [LARGE SCALE GENOMIC DNA]</scope>
    <source>
        <strain evidence="5 6">DSM 27375</strain>
    </source>
</reference>
<dbReference type="InterPro" id="IPR009057">
    <property type="entry name" value="Homeodomain-like_sf"/>
</dbReference>
<sequence length="290" mass="32267">MTPAKLILIETATKDIWAKDILAKGEEFHFSRSVLSRARPKALHNQDFYELFWLHNGRARLVTPEARLALNEGDIVFLSPGHPHGLQGVGEESHIVNVIIRKRRIKELLARFPEVAQVFPGPGAAPIVIHRDMRHLSRLSAAAKALDAAPRTALYLEAFLLPLIAELASEARDQSAAMPVWLNEAMIAAEKPEVFRDGASGLVAQCGKAHAHVARTMQASLGMTPSDFVNGLRMDYAARQLRGTPDSLSEISEEIGIQNMSHFHRLFRTRFGMTPRQYRVKHQKGVAQPI</sequence>
<dbReference type="InterPro" id="IPR020449">
    <property type="entry name" value="Tscrpt_reg_AraC-type_HTH"/>
</dbReference>
<dbReference type="RefSeq" id="WP_074643348.1">
    <property type="nucleotide sequence ID" value="NZ_FNBL01000003.1"/>
</dbReference>
<dbReference type="PROSITE" id="PS00041">
    <property type="entry name" value="HTH_ARAC_FAMILY_1"/>
    <property type="match status" value="1"/>
</dbReference>
<dbReference type="PANTHER" id="PTHR43280:SF28">
    <property type="entry name" value="HTH-TYPE TRANSCRIPTIONAL ACTIVATOR RHAS"/>
    <property type="match status" value="1"/>
</dbReference>
<dbReference type="EMBL" id="FNBL01000003">
    <property type="protein sequence ID" value="SDF32953.1"/>
    <property type="molecule type" value="Genomic_DNA"/>
</dbReference>
<gene>
    <name evidence="5" type="ORF">SAMN04488117_103351</name>
</gene>
<protein>
    <submittedName>
        <fullName evidence="5">Transcriptional regulator, AraC family</fullName>
    </submittedName>
</protein>
<dbReference type="Gene3D" id="1.10.10.60">
    <property type="entry name" value="Homeodomain-like"/>
    <property type="match status" value="1"/>
</dbReference>